<feature type="region of interest" description="Disordered" evidence="1">
    <location>
        <begin position="117"/>
        <end position="215"/>
    </location>
</feature>
<keyword evidence="2" id="KW-0812">Transmembrane</keyword>
<keyword evidence="2" id="KW-1133">Transmembrane helix</keyword>
<keyword evidence="4" id="KW-1185">Reference proteome</keyword>
<feature type="compositionally biased region" description="Basic and acidic residues" evidence="1">
    <location>
        <begin position="149"/>
        <end position="171"/>
    </location>
</feature>
<evidence type="ECO:0000256" key="1">
    <source>
        <dbReference type="SAM" id="MobiDB-lite"/>
    </source>
</evidence>
<organism evidence="3 4">
    <name type="scientific">Glycine soja</name>
    <name type="common">Wild soybean</name>
    <dbReference type="NCBI Taxonomy" id="3848"/>
    <lineage>
        <taxon>Eukaryota</taxon>
        <taxon>Viridiplantae</taxon>
        <taxon>Streptophyta</taxon>
        <taxon>Embryophyta</taxon>
        <taxon>Tracheophyta</taxon>
        <taxon>Spermatophyta</taxon>
        <taxon>Magnoliopsida</taxon>
        <taxon>eudicotyledons</taxon>
        <taxon>Gunneridae</taxon>
        <taxon>Pentapetalae</taxon>
        <taxon>rosids</taxon>
        <taxon>fabids</taxon>
        <taxon>Fabales</taxon>
        <taxon>Fabaceae</taxon>
        <taxon>Papilionoideae</taxon>
        <taxon>50 kb inversion clade</taxon>
        <taxon>NPAAA clade</taxon>
        <taxon>indigoferoid/millettioid clade</taxon>
        <taxon>Phaseoleae</taxon>
        <taxon>Glycine</taxon>
        <taxon>Glycine subgen. Soja</taxon>
    </lineage>
</organism>
<feature type="compositionally biased region" description="Polar residues" evidence="1">
    <location>
        <begin position="134"/>
        <end position="146"/>
    </location>
</feature>
<evidence type="ECO:0000256" key="2">
    <source>
        <dbReference type="SAM" id="Phobius"/>
    </source>
</evidence>
<gene>
    <name evidence="3" type="ORF">D0Y65_044327</name>
</gene>
<proteinExistence type="predicted"/>
<sequence>MQEVAGERGGYLHGRGGTALFPLLLCVCVACTSRFTCFFSLLLPLLKFKYAALDSDDLLYLKEQMEAEEDAERLLRRTEKRAFAAFKRAASLADSSPTSVPLAFRVEPKPKSGIRQQDLLKKVVEIKPKRPRCDSNQSTPASNAPVTNRKPDHDSSKEKEQSLPGTKKVEEQSLSGSKKAKEHASLGSQEAEAKPKVESSGGGLLGLAYDSSDDE</sequence>
<dbReference type="Proteomes" id="UP000289340">
    <property type="component" value="Chromosome 16"/>
</dbReference>
<comment type="caution">
    <text evidence="3">The sequence shown here is derived from an EMBL/GenBank/DDBJ whole genome shotgun (WGS) entry which is preliminary data.</text>
</comment>
<dbReference type="PANTHER" id="PTHR37202:SF1">
    <property type="entry name" value="ANKYRIN REPEAT PROTEIN"/>
    <property type="match status" value="1"/>
</dbReference>
<keyword evidence="2" id="KW-0472">Membrane</keyword>
<dbReference type="PANTHER" id="PTHR37202">
    <property type="entry name" value="ANKYRIN REPEAT PROTEIN"/>
    <property type="match status" value="1"/>
</dbReference>
<dbReference type="AlphaFoldDB" id="A0A445GLA1"/>
<name>A0A445GLA1_GLYSO</name>
<evidence type="ECO:0000313" key="3">
    <source>
        <dbReference type="EMBL" id="RZB61992.1"/>
    </source>
</evidence>
<dbReference type="EMBL" id="QZWG01000016">
    <property type="protein sequence ID" value="RZB61992.1"/>
    <property type="molecule type" value="Genomic_DNA"/>
</dbReference>
<feature type="compositionally biased region" description="Basic and acidic residues" evidence="1">
    <location>
        <begin position="118"/>
        <end position="133"/>
    </location>
</feature>
<accession>A0A445GLA1</accession>
<evidence type="ECO:0000313" key="4">
    <source>
        <dbReference type="Proteomes" id="UP000289340"/>
    </source>
</evidence>
<protein>
    <submittedName>
        <fullName evidence="3">Uncharacterized protein</fullName>
    </submittedName>
</protein>
<reference evidence="3 4" key="1">
    <citation type="submission" date="2018-09" db="EMBL/GenBank/DDBJ databases">
        <title>A high-quality reference genome of wild soybean provides a powerful tool to mine soybean genomes.</title>
        <authorList>
            <person name="Xie M."/>
            <person name="Chung C.Y.L."/>
            <person name="Li M.-W."/>
            <person name="Wong F.-L."/>
            <person name="Chan T.-F."/>
            <person name="Lam H.-M."/>
        </authorList>
    </citation>
    <scope>NUCLEOTIDE SEQUENCE [LARGE SCALE GENOMIC DNA]</scope>
    <source>
        <strain evidence="4">cv. W05</strain>
        <tissue evidence="3">Hypocotyl of etiolated seedlings</tissue>
    </source>
</reference>
<feature type="transmembrane region" description="Helical" evidence="2">
    <location>
        <begin position="20"/>
        <end position="43"/>
    </location>
</feature>